<evidence type="ECO:0000313" key="2">
    <source>
        <dbReference type="EMBL" id="OHA96351.1"/>
    </source>
</evidence>
<dbReference type="AlphaFoldDB" id="A0A1G2TIA9"/>
<feature type="transmembrane region" description="Helical" evidence="1">
    <location>
        <begin position="14"/>
        <end position="36"/>
    </location>
</feature>
<dbReference type="Proteomes" id="UP000177279">
    <property type="component" value="Unassembled WGS sequence"/>
</dbReference>
<gene>
    <name evidence="2" type="ORF">A3D49_00455</name>
</gene>
<keyword evidence="1" id="KW-1133">Transmembrane helix</keyword>
<sequence>MTGVALFYDVLQILFSWMGLGWFIIPIAYGHFWLWFRMRGLKFFTTKRAVWFGFGVPLEALTAGIFPSITGNVLRSAMDYKIEKTLPTSGIIKS</sequence>
<keyword evidence="1" id="KW-0812">Transmembrane</keyword>
<accession>A0A1G2TIA9</accession>
<keyword evidence="1" id="KW-0472">Membrane</keyword>
<evidence type="ECO:0000313" key="3">
    <source>
        <dbReference type="Proteomes" id="UP000177279"/>
    </source>
</evidence>
<evidence type="ECO:0000256" key="1">
    <source>
        <dbReference type="SAM" id="Phobius"/>
    </source>
</evidence>
<protein>
    <submittedName>
        <fullName evidence="2">Uncharacterized protein</fullName>
    </submittedName>
</protein>
<reference evidence="2 3" key="1">
    <citation type="journal article" date="2016" name="Nat. Commun.">
        <title>Thousands of microbial genomes shed light on interconnected biogeochemical processes in an aquifer system.</title>
        <authorList>
            <person name="Anantharaman K."/>
            <person name="Brown C.T."/>
            <person name="Hug L.A."/>
            <person name="Sharon I."/>
            <person name="Castelle C.J."/>
            <person name="Probst A.J."/>
            <person name="Thomas B.C."/>
            <person name="Singh A."/>
            <person name="Wilkins M.J."/>
            <person name="Karaoz U."/>
            <person name="Brodie E.L."/>
            <person name="Williams K.H."/>
            <person name="Hubbard S.S."/>
            <person name="Banfield J.F."/>
        </authorList>
    </citation>
    <scope>NUCLEOTIDE SEQUENCE [LARGE SCALE GENOMIC DNA]</scope>
</reference>
<dbReference type="EMBL" id="MHVS01000005">
    <property type="protein sequence ID" value="OHA96351.1"/>
    <property type="molecule type" value="Genomic_DNA"/>
</dbReference>
<name>A0A1G2TIA9_9BACT</name>
<feature type="transmembrane region" description="Helical" evidence="1">
    <location>
        <begin position="48"/>
        <end position="69"/>
    </location>
</feature>
<organism evidence="2 3">
    <name type="scientific">Candidatus Zambryskibacteria bacterium RIFCSPHIGHO2_02_FULL_43_37</name>
    <dbReference type="NCBI Taxonomy" id="1802749"/>
    <lineage>
        <taxon>Bacteria</taxon>
        <taxon>Candidatus Zambryskiibacteriota</taxon>
    </lineage>
</organism>
<proteinExistence type="predicted"/>
<comment type="caution">
    <text evidence="2">The sequence shown here is derived from an EMBL/GenBank/DDBJ whole genome shotgun (WGS) entry which is preliminary data.</text>
</comment>